<dbReference type="GO" id="GO:0051539">
    <property type="term" value="F:4 iron, 4 sulfur cluster binding"/>
    <property type="evidence" value="ECO:0007669"/>
    <property type="project" value="InterPro"/>
</dbReference>
<dbReference type="Pfam" id="PF04055">
    <property type="entry name" value="Radical_SAM"/>
    <property type="match status" value="1"/>
</dbReference>
<dbReference type="GO" id="GO:0005737">
    <property type="term" value="C:cytoplasm"/>
    <property type="evidence" value="ECO:0007669"/>
    <property type="project" value="InterPro"/>
</dbReference>
<sequence length="486" mass="54102">MMLKTTISPIFSSFTGKPRTSRLIFKAFSVVVEDTPPSVRRNASTNLTTLHQGPPTSAYVHLPFCRKRCHYCDFPILALGSSSSSTRPGNVYEEGKEDDPRIVNYVNLLVREIKATRTGFDTNPKLETVFFGGGTPSLVPPKLVSLVLETLSLNFGLSSDVEISMEMDPGTFSAQKLKELMDLGVNRVSLGVQAFQDELLKACGRAHGVSEVYEAIGFVKECGVENWSMDLISSLPHQTLEMWEESLRLAIESKPNHVSVYDLQVEQGTKFGNVYTPGQSPLPSETQSADFYKTASLMLRGAGYEHYEVSSYSKDGFKCKHNLIYWKNKPFYAFGLGSASYLGGLRFSRPRKLKEYTNYVADLENGAVNWCGNGSVDLKEVATDIVMLSFRTSKGLELKEFGEAFGSEVVKSICKVYEPYVESGHIDCLDDMRREVTSDEFKTLVANGEVKIEDHVRYLRLKDPDGFLLSNELISLAFGVIELSCL</sequence>
<evidence type="ECO:0000256" key="2">
    <source>
        <dbReference type="ARBA" id="ARBA00014678"/>
    </source>
</evidence>
<dbReference type="PROSITE" id="PS51918">
    <property type="entry name" value="RADICAL_SAM"/>
    <property type="match status" value="1"/>
</dbReference>
<dbReference type="SFLD" id="SFLDS00029">
    <property type="entry name" value="Radical_SAM"/>
    <property type="match status" value="1"/>
</dbReference>
<dbReference type="OMA" id="DPRISNY"/>
<evidence type="ECO:0000259" key="5">
    <source>
        <dbReference type="PROSITE" id="PS51918"/>
    </source>
</evidence>
<organism evidence="6 7">
    <name type="scientific">Arabis alpina</name>
    <name type="common">Alpine rock-cress</name>
    <dbReference type="NCBI Taxonomy" id="50452"/>
    <lineage>
        <taxon>Eukaryota</taxon>
        <taxon>Viridiplantae</taxon>
        <taxon>Streptophyta</taxon>
        <taxon>Embryophyta</taxon>
        <taxon>Tracheophyta</taxon>
        <taxon>Spermatophyta</taxon>
        <taxon>Magnoliopsida</taxon>
        <taxon>eudicotyledons</taxon>
        <taxon>Gunneridae</taxon>
        <taxon>Pentapetalae</taxon>
        <taxon>rosids</taxon>
        <taxon>malvids</taxon>
        <taxon>Brassicales</taxon>
        <taxon>Brassicaceae</taxon>
        <taxon>Arabideae</taxon>
        <taxon>Arabis</taxon>
    </lineage>
</organism>
<dbReference type="SMART" id="SM00729">
    <property type="entry name" value="Elp3"/>
    <property type="match status" value="1"/>
</dbReference>
<evidence type="ECO:0000256" key="1">
    <source>
        <dbReference type="ARBA" id="ARBA00006100"/>
    </source>
</evidence>
<dbReference type="InterPro" id="IPR034505">
    <property type="entry name" value="Coproporphyrinogen-III_oxidase"/>
</dbReference>
<dbReference type="NCBIfam" id="TIGR00539">
    <property type="entry name" value="hemN_rel"/>
    <property type="match status" value="1"/>
</dbReference>
<keyword evidence="7" id="KW-1185">Reference proteome</keyword>
<comment type="similarity">
    <text evidence="1">Belongs to the anaerobic coproporphyrinogen-III oxidase family. HemW subfamily.</text>
</comment>
<dbReference type="GO" id="GO:0004109">
    <property type="term" value="F:coproporphyrinogen oxidase activity"/>
    <property type="evidence" value="ECO:0007669"/>
    <property type="project" value="InterPro"/>
</dbReference>
<name>A0A087GDU2_ARAAL</name>
<comment type="function">
    <text evidence="4">May be a heme chaperone, appears to bind heme. Homologous bacterial proteins do not have oxygen-independent coproporphyrinogen-III oxidase activity. Binds 1 [4Fe-4S] cluster. The cluster is coordinated with 3 cysteines and an exchangeable S-adenosyl-L-methionine.</text>
</comment>
<dbReference type="PANTHER" id="PTHR13932">
    <property type="entry name" value="COPROPORPHYRINIGEN III OXIDASE"/>
    <property type="match status" value="1"/>
</dbReference>
<dbReference type="InterPro" id="IPR004559">
    <property type="entry name" value="HemW-like"/>
</dbReference>
<dbReference type="InterPro" id="IPR023404">
    <property type="entry name" value="rSAM_horseshoe"/>
</dbReference>
<dbReference type="Gramene" id="KFK28044">
    <property type="protein sequence ID" value="KFK28044"/>
    <property type="gene ID" value="AALP_AA8G464300"/>
</dbReference>
<evidence type="ECO:0000256" key="4">
    <source>
        <dbReference type="ARBA" id="ARBA00045130"/>
    </source>
</evidence>
<proteinExistence type="inferred from homology"/>
<dbReference type="OrthoDB" id="431409at2759"/>
<dbReference type="GO" id="GO:0006779">
    <property type="term" value="P:porphyrin-containing compound biosynthetic process"/>
    <property type="evidence" value="ECO:0007669"/>
    <property type="project" value="InterPro"/>
</dbReference>
<dbReference type="InterPro" id="IPR006638">
    <property type="entry name" value="Elp3/MiaA/NifB-like_rSAM"/>
</dbReference>
<dbReference type="InterPro" id="IPR058240">
    <property type="entry name" value="rSAM_sf"/>
</dbReference>
<dbReference type="SUPFAM" id="SSF102114">
    <property type="entry name" value="Radical SAM enzymes"/>
    <property type="match status" value="1"/>
</dbReference>
<dbReference type="eggNOG" id="ENOG502QRH0">
    <property type="taxonomic scope" value="Eukaryota"/>
</dbReference>
<accession>A0A087GDU2</accession>
<dbReference type="PANTHER" id="PTHR13932:SF5">
    <property type="entry name" value="RADICAL S-ADENOSYL METHIONINE DOMAIN-CONTAINING PROTEIN 1, MITOCHONDRIAL"/>
    <property type="match status" value="1"/>
</dbReference>
<gene>
    <name evidence="6" type="ordered locus">AALP_Aa8g464300</name>
</gene>
<dbReference type="AlphaFoldDB" id="A0A087GDU2"/>
<evidence type="ECO:0000256" key="3">
    <source>
        <dbReference type="ARBA" id="ARBA00033094"/>
    </source>
</evidence>
<dbReference type="SFLD" id="SFLDF00562">
    <property type="entry name" value="HemN-like__clustered_with_heat"/>
    <property type="match status" value="1"/>
</dbReference>
<dbReference type="EMBL" id="CM002876">
    <property type="protein sequence ID" value="KFK28044.1"/>
    <property type="molecule type" value="Genomic_DNA"/>
</dbReference>
<dbReference type="Gene3D" id="3.80.30.20">
    <property type="entry name" value="tm_1862 like domain"/>
    <property type="match status" value="1"/>
</dbReference>
<evidence type="ECO:0000313" key="6">
    <source>
        <dbReference type="EMBL" id="KFK28044.1"/>
    </source>
</evidence>
<feature type="domain" description="Radical SAM core" evidence="5">
    <location>
        <begin position="50"/>
        <end position="302"/>
    </location>
</feature>
<dbReference type="Proteomes" id="UP000029120">
    <property type="component" value="Chromosome 8"/>
</dbReference>
<evidence type="ECO:0000313" key="7">
    <source>
        <dbReference type="Proteomes" id="UP000029120"/>
    </source>
</evidence>
<reference evidence="7" key="1">
    <citation type="journal article" date="2015" name="Nat. Plants">
        <title>Genome expansion of Arabis alpina linked with retrotransposition and reduced symmetric DNA methylation.</title>
        <authorList>
            <person name="Willing E.M."/>
            <person name="Rawat V."/>
            <person name="Mandakova T."/>
            <person name="Maumus F."/>
            <person name="James G.V."/>
            <person name="Nordstroem K.J."/>
            <person name="Becker C."/>
            <person name="Warthmann N."/>
            <person name="Chica C."/>
            <person name="Szarzynska B."/>
            <person name="Zytnicki M."/>
            <person name="Albani M.C."/>
            <person name="Kiefer C."/>
            <person name="Bergonzi S."/>
            <person name="Castaings L."/>
            <person name="Mateos J.L."/>
            <person name="Berns M.C."/>
            <person name="Bujdoso N."/>
            <person name="Piofczyk T."/>
            <person name="de Lorenzo L."/>
            <person name="Barrero-Sicilia C."/>
            <person name="Mateos I."/>
            <person name="Piednoel M."/>
            <person name="Hagmann J."/>
            <person name="Chen-Min-Tao R."/>
            <person name="Iglesias-Fernandez R."/>
            <person name="Schuster S.C."/>
            <person name="Alonso-Blanco C."/>
            <person name="Roudier F."/>
            <person name="Carbonero P."/>
            <person name="Paz-Ares J."/>
            <person name="Davis S.J."/>
            <person name="Pecinka A."/>
            <person name="Quesneville H."/>
            <person name="Colot V."/>
            <person name="Lysak M.A."/>
            <person name="Weigel D."/>
            <person name="Coupland G."/>
            <person name="Schneeberger K."/>
        </authorList>
    </citation>
    <scope>NUCLEOTIDE SEQUENCE [LARGE SCALE GENOMIC DNA]</scope>
    <source>
        <strain evidence="7">cv. Pajares</strain>
    </source>
</reference>
<dbReference type="SFLD" id="SFLDG01065">
    <property type="entry name" value="anaerobic_coproporphyrinogen-I"/>
    <property type="match status" value="1"/>
</dbReference>
<protein>
    <recommendedName>
        <fullName evidence="2">Radical S-adenosyl methionine domain-containing protein 1, mitochondrial</fullName>
    </recommendedName>
    <alternativeName>
        <fullName evidence="3">Putative heme chaperone</fullName>
    </alternativeName>
</protein>
<dbReference type="InterPro" id="IPR007197">
    <property type="entry name" value="rSAM"/>
</dbReference>